<evidence type="ECO:0000313" key="3">
    <source>
        <dbReference type="Proteomes" id="UP000566819"/>
    </source>
</evidence>
<feature type="region of interest" description="Disordered" evidence="1">
    <location>
        <begin position="216"/>
        <end position="235"/>
    </location>
</feature>
<protein>
    <submittedName>
        <fullName evidence="2">Uncharacterized protein</fullName>
    </submittedName>
</protein>
<evidence type="ECO:0000256" key="1">
    <source>
        <dbReference type="SAM" id="MobiDB-lite"/>
    </source>
</evidence>
<dbReference type="AlphaFoldDB" id="A0A8H4RJ57"/>
<sequence>MNEKTNEETNELKFCQHSDRDSKKIYDDGYIYYTIEWKMTVNNRAIMPKDTLQDIVLAPAGSWEHVLKTKLEDSVQKQNRSLESSFTSVAVSVTQRKEPPLSKVFTKASIDWAAIESQLVTWSKFHRAASVPPINITMLPTPSYQTSNLVSSPAGTPAPDMPSKSTPIVRLDIPGFLDEQLTFADVVFILMTFTVPETYAPTILAARTKKLRKEHNSPDYVTEQDSTCAPSANVL</sequence>
<dbReference type="EMBL" id="JAAMPI010000719">
    <property type="protein sequence ID" value="KAF4629107.1"/>
    <property type="molecule type" value="Genomic_DNA"/>
</dbReference>
<name>A0A8H4RJ57_9HELO</name>
<reference evidence="2 3" key="1">
    <citation type="submission" date="2020-03" db="EMBL/GenBank/DDBJ databases">
        <title>Draft Genome Sequence of Cudoniella acicularis.</title>
        <authorList>
            <person name="Buettner E."/>
            <person name="Kellner H."/>
        </authorList>
    </citation>
    <scope>NUCLEOTIDE SEQUENCE [LARGE SCALE GENOMIC DNA]</scope>
    <source>
        <strain evidence="2 3">DSM 108380</strain>
    </source>
</reference>
<gene>
    <name evidence="2" type="ORF">G7Y89_g9043</name>
</gene>
<accession>A0A8H4RJ57</accession>
<dbReference type="OrthoDB" id="4232626at2759"/>
<dbReference type="Proteomes" id="UP000566819">
    <property type="component" value="Unassembled WGS sequence"/>
</dbReference>
<keyword evidence="3" id="KW-1185">Reference proteome</keyword>
<comment type="caution">
    <text evidence="2">The sequence shown here is derived from an EMBL/GenBank/DDBJ whole genome shotgun (WGS) entry which is preliminary data.</text>
</comment>
<evidence type="ECO:0000313" key="2">
    <source>
        <dbReference type="EMBL" id="KAF4629107.1"/>
    </source>
</evidence>
<organism evidence="2 3">
    <name type="scientific">Cudoniella acicularis</name>
    <dbReference type="NCBI Taxonomy" id="354080"/>
    <lineage>
        <taxon>Eukaryota</taxon>
        <taxon>Fungi</taxon>
        <taxon>Dikarya</taxon>
        <taxon>Ascomycota</taxon>
        <taxon>Pezizomycotina</taxon>
        <taxon>Leotiomycetes</taxon>
        <taxon>Helotiales</taxon>
        <taxon>Tricladiaceae</taxon>
        <taxon>Cudoniella</taxon>
    </lineage>
</organism>
<proteinExistence type="predicted"/>
<feature type="compositionally biased region" description="Polar residues" evidence="1">
    <location>
        <begin position="223"/>
        <end position="235"/>
    </location>
</feature>